<keyword evidence="2 6" id="KW-0812">Transmembrane</keyword>
<dbReference type="AlphaFoldDB" id="L7M4L0"/>
<feature type="transmembrane region" description="Helical" evidence="6">
    <location>
        <begin position="496"/>
        <end position="514"/>
    </location>
</feature>
<evidence type="ECO:0000256" key="6">
    <source>
        <dbReference type="SAM" id="Phobius"/>
    </source>
</evidence>
<dbReference type="PROSITE" id="PS50850">
    <property type="entry name" value="MFS"/>
    <property type="match status" value="1"/>
</dbReference>
<sequence length="564" mass="61524">MDICDVIGDYGKFQRNIFWFGLVRGTFMGLHLVVSSFFAPEIDHWCAADPASHMTGNATTLVSGRPSWSLSRDSRHLVEEGNFGRSACSWPTTTTVAVGDNRSFVSKVVTTSVSCETWNYGYSFSGHTVVQEWDLVCERAWMRSLVQSSLMTGMLIGCLLCSALGDRLGRRPLLVSSCALTNMAGLATAAAPSFGVFLAARVVVGISLAVMQTTSFCLLVEVTGPNQRTRAAIAFTLGFALSLFVLPATVWLILHWRYVQVAITMPFIVIVVWSWYLPESPRWLVATGRTKEAASVVLRAASANGIHIQDIDSTLRQLQKKILQENEDAEKVHYLDLVREPRMRCYTVILVYSCVSCGAAFYGIQLSMTSLGGDPYVGFLLSGVGELAAAVLCYGTVRWFPRRVAVPVMYAGVALCSLGLGFIPRSLTLLRQVDGLVGKTLSGSVFTVTWLYAAEVFPTVLRTVGVGACLMGIRVGSALVPLLLETRRYTHEAVPMAVLAAMYALAALLVLLLLPETFQVALPDTVRETLDLNKAKKAKTQPSSAEQMRYQRAAAGQKENRGEP</sequence>
<protein>
    <submittedName>
        <fullName evidence="8">Putative synaptic vesicle transporter svop</fullName>
    </submittedName>
</protein>
<dbReference type="InterPro" id="IPR036259">
    <property type="entry name" value="MFS_trans_sf"/>
</dbReference>
<reference evidence="8" key="1">
    <citation type="submission" date="2012-11" db="EMBL/GenBank/DDBJ databases">
        <authorList>
            <person name="Lucero-Rivera Y.E."/>
            <person name="Tovar-Ramirez D."/>
        </authorList>
    </citation>
    <scope>NUCLEOTIDE SEQUENCE</scope>
    <source>
        <tissue evidence="8">Salivary gland</tissue>
    </source>
</reference>
<accession>L7M4L0</accession>
<feature type="transmembrane region" description="Helical" evidence="6">
    <location>
        <begin position="198"/>
        <end position="220"/>
    </location>
</feature>
<feature type="transmembrane region" description="Helical" evidence="6">
    <location>
        <begin position="404"/>
        <end position="424"/>
    </location>
</feature>
<dbReference type="SUPFAM" id="SSF103473">
    <property type="entry name" value="MFS general substrate transporter"/>
    <property type="match status" value="1"/>
</dbReference>
<dbReference type="InterPro" id="IPR005828">
    <property type="entry name" value="MFS_sugar_transport-like"/>
</dbReference>
<proteinExistence type="evidence at transcript level"/>
<feature type="transmembrane region" description="Helical" evidence="6">
    <location>
        <begin position="172"/>
        <end position="192"/>
    </location>
</feature>
<dbReference type="Pfam" id="PF00083">
    <property type="entry name" value="Sugar_tr"/>
    <property type="match status" value="1"/>
</dbReference>
<feature type="transmembrane region" description="Helical" evidence="6">
    <location>
        <begin position="259"/>
        <end position="277"/>
    </location>
</feature>
<feature type="transmembrane region" description="Helical" evidence="6">
    <location>
        <begin position="345"/>
        <end position="364"/>
    </location>
</feature>
<comment type="subcellular location">
    <subcellularLocation>
        <location evidence="1">Membrane</location>
        <topology evidence="1">Multi-pass membrane protein</topology>
    </subcellularLocation>
</comment>
<dbReference type="InterPro" id="IPR020846">
    <property type="entry name" value="MFS_dom"/>
</dbReference>
<feature type="transmembrane region" description="Helical" evidence="6">
    <location>
        <begin position="460"/>
        <end position="484"/>
    </location>
</feature>
<keyword evidence="3 6" id="KW-1133">Transmembrane helix</keyword>
<feature type="transmembrane region" description="Helical" evidence="6">
    <location>
        <begin position="232"/>
        <end position="253"/>
    </location>
</feature>
<evidence type="ECO:0000256" key="5">
    <source>
        <dbReference type="SAM" id="MobiDB-lite"/>
    </source>
</evidence>
<feature type="region of interest" description="Disordered" evidence="5">
    <location>
        <begin position="533"/>
        <end position="564"/>
    </location>
</feature>
<dbReference type="EMBL" id="GACK01005768">
    <property type="protein sequence ID" value="JAA59266.1"/>
    <property type="molecule type" value="mRNA"/>
</dbReference>
<feature type="domain" description="Major facilitator superfamily (MFS) profile" evidence="7">
    <location>
        <begin position="92"/>
        <end position="518"/>
    </location>
</feature>
<dbReference type="PANTHER" id="PTHR24064">
    <property type="entry name" value="SOLUTE CARRIER FAMILY 22 MEMBER"/>
    <property type="match status" value="1"/>
</dbReference>
<evidence type="ECO:0000256" key="3">
    <source>
        <dbReference type="ARBA" id="ARBA00022989"/>
    </source>
</evidence>
<feature type="transmembrane region" description="Helical" evidence="6">
    <location>
        <begin position="376"/>
        <end position="397"/>
    </location>
</feature>
<evidence type="ECO:0000256" key="2">
    <source>
        <dbReference type="ARBA" id="ARBA00022692"/>
    </source>
</evidence>
<feature type="transmembrane region" description="Helical" evidence="6">
    <location>
        <begin position="145"/>
        <end position="165"/>
    </location>
</feature>
<dbReference type="GO" id="GO:0016020">
    <property type="term" value="C:membrane"/>
    <property type="evidence" value="ECO:0007669"/>
    <property type="project" value="UniProtKB-SubCell"/>
</dbReference>
<evidence type="ECO:0000256" key="1">
    <source>
        <dbReference type="ARBA" id="ARBA00004141"/>
    </source>
</evidence>
<evidence type="ECO:0000256" key="4">
    <source>
        <dbReference type="ARBA" id="ARBA00023136"/>
    </source>
</evidence>
<dbReference type="Gene3D" id="1.20.1250.20">
    <property type="entry name" value="MFS general substrate transporter like domains"/>
    <property type="match status" value="1"/>
</dbReference>
<keyword evidence="4 6" id="KW-0472">Membrane</keyword>
<evidence type="ECO:0000259" key="7">
    <source>
        <dbReference type="PROSITE" id="PS50850"/>
    </source>
</evidence>
<name>L7M4L0_RHIPC</name>
<reference evidence="8" key="2">
    <citation type="journal article" date="2015" name="J. Proteomics">
        <title>Sexual differences in the sialomes of the zebra tick, Rhipicephalus pulchellus.</title>
        <authorList>
            <person name="Tan A.W."/>
            <person name="Francischetti I.M."/>
            <person name="Slovak M."/>
            <person name="Kini R.M."/>
            <person name="Ribeiro J.M."/>
        </authorList>
    </citation>
    <scope>NUCLEOTIDE SEQUENCE</scope>
    <source>
        <tissue evidence="8">Salivary gland</tissue>
    </source>
</reference>
<evidence type="ECO:0000313" key="8">
    <source>
        <dbReference type="EMBL" id="JAA59266.1"/>
    </source>
</evidence>
<organism evidence="8">
    <name type="scientific">Rhipicephalus pulchellus</name>
    <name type="common">Yellow backed tick</name>
    <name type="synonym">Dermacentor pulchellus</name>
    <dbReference type="NCBI Taxonomy" id="72859"/>
    <lineage>
        <taxon>Eukaryota</taxon>
        <taxon>Metazoa</taxon>
        <taxon>Ecdysozoa</taxon>
        <taxon>Arthropoda</taxon>
        <taxon>Chelicerata</taxon>
        <taxon>Arachnida</taxon>
        <taxon>Acari</taxon>
        <taxon>Parasitiformes</taxon>
        <taxon>Ixodida</taxon>
        <taxon>Ixodoidea</taxon>
        <taxon>Ixodidae</taxon>
        <taxon>Rhipicephalinae</taxon>
        <taxon>Rhipicephalus</taxon>
        <taxon>Rhipicephalus</taxon>
    </lineage>
</organism>
<dbReference type="GO" id="GO:0022857">
    <property type="term" value="F:transmembrane transporter activity"/>
    <property type="evidence" value="ECO:0007669"/>
    <property type="project" value="InterPro"/>
</dbReference>